<reference evidence="2 3" key="1">
    <citation type="submission" date="2024-06" db="EMBL/GenBank/DDBJ databases">
        <title>Sorghum-associated microbial communities from plants grown in Nebraska, USA.</title>
        <authorList>
            <person name="Schachtman D."/>
        </authorList>
    </citation>
    <scope>NUCLEOTIDE SEQUENCE [LARGE SCALE GENOMIC DNA]</scope>
    <source>
        <strain evidence="2 3">2814</strain>
    </source>
</reference>
<dbReference type="EMBL" id="JBEPTF010000001">
    <property type="protein sequence ID" value="MET4682770.1"/>
    <property type="molecule type" value="Genomic_DNA"/>
</dbReference>
<comment type="caution">
    <text evidence="2">The sequence shown here is derived from an EMBL/GenBank/DDBJ whole genome shotgun (WGS) entry which is preliminary data.</text>
</comment>
<accession>A0ABV2R9W9</accession>
<gene>
    <name evidence="2" type="ORF">ABIE19_000679</name>
</gene>
<dbReference type="PROSITE" id="PS51257">
    <property type="entry name" value="PROKAR_LIPOPROTEIN"/>
    <property type="match status" value="1"/>
</dbReference>
<dbReference type="RefSeq" id="WP_354087708.1">
    <property type="nucleotide sequence ID" value="NZ_JBEPTF010000001.1"/>
</dbReference>
<name>A0ABV2R9W9_9CAUL</name>
<evidence type="ECO:0000313" key="2">
    <source>
        <dbReference type="EMBL" id="MET4682770.1"/>
    </source>
</evidence>
<proteinExistence type="predicted"/>
<dbReference type="Proteomes" id="UP001549313">
    <property type="component" value="Unassembled WGS sequence"/>
</dbReference>
<evidence type="ECO:0000313" key="3">
    <source>
        <dbReference type="Proteomes" id="UP001549313"/>
    </source>
</evidence>
<organism evidence="2 3">
    <name type="scientific">Brevundimonas faecalis</name>
    <dbReference type="NCBI Taxonomy" id="947378"/>
    <lineage>
        <taxon>Bacteria</taxon>
        <taxon>Pseudomonadati</taxon>
        <taxon>Pseudomonadota</taxon>
        <taxon>Alphaproteobacteria</taxon>
        <taxon>Caulobacterales</taxon>
        <taxon>Caulobacteraceae</taxon>
        <taxon>Brevundimonas</taxon>
    </lineage>
</organism>
<sequence>MRRLLAPRALACCALAAVAGLAGACATRDPGVSTAGMPGQLEPIHAAAFTRDLAVFRVSSNGCTSKADVKPFITRLRDTTVITLRRLDEDRCDRPDVEGVQLEWTFEELGIAPGSSVSVNNPYLMRPAEGTQPHS</sequence>
<keyword evidence="3" id="KW-1185">Reference proteome</keyword>
<protein>
    <recommendedName>
        <fullName evidence="4">Lipoprotein</fullName>
    </recommendedName>
</protein>
<keyword evidence="1" id="KW-0732">Signal</keyword>
<evidence type="ECO:0008006" key="4">
    <source>
        <dbReference type="Google" id="ProtNLM"/>
    </source>
</evidence>
<feature type="signal peptide" evidence="1">
    <location>
        <begin position="1"/>
        <end position="24"/>
    </location>
</feature>
<evidence type="ECO:0000256" key="1">
    <source>
        <dbReference type="SAM" id="SignalP"/>
    </source>
</evidence>
<feature type="chain" id="PRO_5047379396" description="Lipoprotein" evidence="1">
    <location>
        <begin position="25"/>
        <end position="135"/>
    </location>
</feature>